<comment type="caution">
    <text evidence="1">The sequence shown here is derived from an EMBL/GenBank/DDBJ whole genome shotgun (WGS) entry which is preliminary data.</text>
</comment>
<accession>A0A850PRV5</accession>
<organism evidence="1 2">
    <name type="scientific">Mycolicibacterium hippocampi</name>
    <dbReference type="NCBI Taxonomy" id="659824"/>
    <lineage>
        <taxon>Bacteria</taxon>
        <taxon>Bacillati</taxon>
        <taxon>Actinomycetota</taxon>
        <taxon>Actinomycetes</taxon>
        <taxon>Mycobacteriales</taxon>
        <taxon>Mycobacteriaceae</taxon>
        <taxon>Mycolicibacterium</taxon>
    </lineage>
</organism>
<dbReference type="Proteomes" id="UP000570517">
    <property type="component" value="Unassembled WGS sequence"/>
</dbReference>
<name>A0A850PRV5_9MYCO</name>
<proteinExistence type="predicted"/>
<dbReference type="EMBL" id="JABFYL010000048">
    <property type="protein sequence ID" value="NVN53081.1"/>
    <property type="molecule type" value="Genomic_DNA"/>
</dbReference>
<reference evidence="1 2" key="1">
    <citation type="submission" date="2020-05" db="EMBL/GenBank/DDBJ databases">
        <title>Draft genome sequence of Mycobacterium hippocampi DL, isolated from European seabass, Dicentrarchus labrax, reared in fish farms.</title>
        <authorList>
            <person name="Stathopoulou P."/>
            <person name="Asimakis E."/>
            <person name="Tzokas K."/>
            <person name="Batargias C."/>
            <person name="Tsiamis G."/>
        </authorList>
    </citation>
    <scope>NUCLEOTIDE SEQUENCE [LARGE SCALE GENOMIC DNA]</scope>
    <source>
        <strain evidence="1 2">DL</strain>
    </source>
</reference>
<evidence type="ECO:0000313" key="2">
    <source>
        <dbReference type="Proteomes" id="UP000570517"/>
    </source>
</evidence>
<protein>
    <submittedName>
        <fullName evidence="1">Uncharacterized protein</fullName>
    </submittedName>
</protein>
<sequence length="57" mass="6060">MSRLAAIGDPLGDQAVIEYVPNHSDVIFECRKGPKAIWTAPSRGLSIPGTILSPPTD</sequence>
<gene>
    <name evidence="1" type="ORF">HLY00_5050</name>
</gene>
<keyword evidence="2" id="KW-1185">Reference proteome</keyword>
<evidence type="ECO:0000313" key="1">
    <source>
        <dbReference type="EMBL" id="NVN53081.1"/>
    </source>
</evidence>
<dbReference type="AlphaFoldDB" id="A0A850PRV5"/>